<evidence type="ECO:0000313" key="3">
    <source>
        <dbReference type="Proteomes" id="UP000001555"/>
    </source>
</evidence>
<evidence type="ECO:0000313" key="2">
    <source>
        <dbReference type="EnsemblMetazoa" id="ISCW009044-PA"/>
    </source>
</evidence>
<dbReference type="EMBL" id="DS818703">
    <property type="protein sequence ID" value="EEC11582.1"/>
    <property type="molecule type" value="Genomic_DNA"/>
</dbReference>
<dbReference type="VEuPathDB" id="VectorBase:ISCI009044"/>
<sequence length="72" mass="8231">MVCLVLVIETEKRKLLEKPLLSSKHEQQLWLLPDIRNGKLWRKIHGAVENLKPLGIAAAGMSVLYRCKILNL</sequence>
<evidence type="ECO:0000313" key="1">
    <source>
        <dbReference type="EMBL" id="EEC11582.1"/>
    </source>
</evidence>
<reference evidence="2" key="2">
    <citation type="submission" date="2020-05" db="UniProtKB">
        <authorList>
            <consortium name="EnsemblMetazoa"/>
        </authorList>
    </citation>
    <scope>IDENTIFICATION</scope>
    <source>
        <strain evidence="2">wikel</strain>
    </source>
</reference>
<accession>B7PYB0</accession>
<protein>
    <submittedName>
        <fullName evidence="1 2">Uncharacterized protein</fullName>
    </submittedName>
</protein>
<dbReference type="AlphaFoldDB" id="B7PYB0"/>
<dbReference type="Proteomes" id="UP000001555">
    <property type="component" value="Unassembled WGS sequence"/>
</dbReference>
<dbReference type="PaxDb" id="6945-B7PYB0"/>
<organism>
    <name type="scientific">Ixodes scapularis</name>
    <name type="common">Black-legged tick</name>
    <name type="synonym">Deer tick</name>
    <dbReference type="NCBI Taxonomy" id="6945"/>
    <lineage>
        <taxon>Eukaryota</taxon>
        <taxon>Metazoa</taxon>
        <taxon>Ecdysozoa</taxon>
        <taxon>Arthropoda</taxon>
        <taxon>Chelicerata</taxon>
        <taxon>Arachnida</taxon>
        <taxon>Acari</taxon>
        <taxon>Parasitiformes</taxon>
        <taxon>Ixodida</taxon>
        <taxon>Ixodoidea</taxon>
        <taxon>Ixodidae</taxon>
        <taxon>Ixodinae</taxon>
        <taxon>Ixodes</taxon>
    </lineage>
</organism>
<dbReference type="EMBL" id="ABJB010145258">
    <property type="status" value="NOT_ANNOTATED_CDS"/>
    <property type="molecule type" value="Genomic_DNA"/>
</dbReference>
<dbReference type="VEuPathDB" id="VectorBase:ISCW009044"/>
<dbReference type="HOGENOM" id="CLU_2725018_0_0_1"/>
<name>B7PYB0_IXOSC</name>
<reference evidence="1 3" key="1">
    <citation type="submission" date="2008-03" db="EMBL/GenBank/DDBJ databases">
        <title>Annotation of Ixodes scapularis.</title>
        <authorList>
            <consortium name="Ixodes scapularis Genome Project Consortium"/>
            <person name="Caler E."/>
            <person name="Hannick L.I."/>
            <person name="Bidwell S."/>
            <person name="Joardar V."/>
            <person name="Thiagarajan M."/>
            <person name="Amedeo P."/>
            <person name="Galinsky K.J."/>
            <person name="Schobel S."/>
            <person name="Inman J."/>
            <person name="Hostetler J."/>
            <person name="Miller J."/>
            <person name="Hammond M."/>
            <person name="Megy K."/>
            <person name="Lawson D."/>
            <person name="Kodira C."/>
            <person name="Sutton G."/>
            <person name="Meyer J."/>
            <person name="Hill C.A."/>
            <person name="Birren B."/>
            <person name="Nene V."/>
            <person name="Collins F."/>
            <person name="Alarcon-Chaidez F."/>
            <person name="Wikel S."/>
            <person name="Strausberg R."/>
        </authorList>
    </citation>
    <scope>NUCLEOTIDE SEQUENCE [LARGE SCALE GENOMIC DNA]</scope>
    <source>
        <strain evidence="3">Wikel</strain>
        <strain evidence="1">Wikel colony</strain>
    </source>
</reference>
<dbReference type="InParanoid" id="B7PYB0"/>
<proteinExistence type="predicted"/>
<gene>
    <name evidence="1" type="ORF">IscW_ISCW009044</name>
</gene>
<dbReference type="EnsemblMetazoa" id="ISCW009044-RA">
    <property type="protein sequence ID" value="ISCW009044-PA"/>
    <property type="gene ID" value="ISCW009044"/>
</dbReference>
<keyword evidence="3" id="KW-1185">Reference proteome</keyword>